<evidence type="ECO:0000259" key="5">
    <source>
        <dbReference type="PROSITE" id="PS50835"/>
    </source>
</evidence>
<evidence type="ECO:0000256" key="1">
    <source>
        <dbReference type="ARBA" id="ARBA00004370"/>
    </source>
</evidence>
<sequence>MICDRIYLMALGAQDVRTVSQVSVQERSSIIIPCWYNHAYVNNVKYLSSGDRWTFSKYVEFSDGREKHETVCVSDNKTTNILTIKMRNIQQSQSGTYWCGIDGPKRSHIGVGFKLKVTAVTAGLYVRDQMLAGFEAGSVTVSCYYHLPKKTGIQWCKLGGACVLESGGLLDGALVEIRNGNGVVSVNMSRLKKEHTGWYWCSVRDLQMPVHITVSTREETTITTFTSTHKTTSSQSTSTGTIKPTGSFTSAQTPR</sequence>
<dbReference type="InterPro" id="IPR050671">
    <property type="entry name" value="CD300_family_receptors"/>
</dbReference>
<keyword evidence="3" id="KW-0472">Membrane</keyword>
<dbReference type="PROSITE" id="PS50835">
    <property type="entry name" value="IG_LIKE"/>
    <property type="match status" value="1"/>
</dbReference>
<dbReference type="SUPFAM" id="SSF48726">
    <property type="entry name" value="Immunoglobulin"/>
    <property type="match status" value="2"/>
</dbReference>
<feature type="compositionally biased region" description="Polar residues" evidence="4">
    <location>
        <begin position="242"/>
        <end position="255"/>
    </location>
</feature>
<dbReference type="Proteomes" id="UP000830375">
    <property type="component" value="Unassembled WGS sequence"/>
</dbReference>
<name>A0ABQ8LG09_LABRO</name>
<feature type="compositionally biased region" description="Low complexity" evidence="4">
    <location>
        <begin position="225"/>
        <end position="241"/>
    </location>
</feature>
<evidence type="ECO:0000313" key="7">
    <source>
        <dbReference type="Proteomes" id="UP000830375"/>
    </source>
</evidence>
<organism evidence="6 7">
    <name type="scientific">Labeo rohita</name>
    <name type="common">Indian major carp</name>
    <name type="synonym">Cyprinus rohita</name>
    <dbReference type="NCBI Taxonomy" id="84645"/>
    <lineage>
        <taxon>Eukaryota</taxon>
        <taxon>Metazoa</taxon>
        <taxon>Chordata</taxon>
        <taxon>Craniata</taxon>
        <taxon>Vertebrata</taxon>
        <taxon>Euteleostomi</taxon>
        <taxon>Actinopterygii</taxon>
        <taxon>Neopterygii</taxon>
        <taxon>Teleostei</taxon>
        <taxon>Ostariophysi</taxon>
        <taxon>Cypriniformes</taxon>
        <taxon>Cyprinidae</taxon>
        <taxon>Labeoninae</taxon>
        <taxon>Labeonini</taxon>
        <taxon>Labeo</taxon>
    </lineage>
</organism>
<evidence type="ECO:0000313" key="6">
    <source>
        <dbReference type="EMBL" id="KAI2649335.1"/>
    </source>
</evidence>
<comment type="caution">
    <text evidence="6">The sequence shown here is derived from an EMBL/GenBank/DDBJ whole genome shotgun (WGS) entry which is preliminary data.</text>
</comment>
<dbReference type="EMBL" id="JACTAM010000024">
    <property type="protein sequence ID" value="KAI2649335.1"/>
    <property type="molecule type" value="Genomic_DNA"/>
</dbReference>
<dbReference type="PANTHER" id="PTHR11860:SF87">
    <property type="entry name" value="CMRF35-LIKE MOLECULE 8"/>
    <property type="match status" value="1"/>
</dbReference>
<reference evidence="6 7" key="1">
    <citation type="submission" date="2022-01" db="EMBL/GenBank/DDBJ databases">
        <title>A high-quality chromosome-level genome assembly of rohu carp, Labeo rohita.</title>
        <authorList>
            <person name="Arick M.A. II"/>
            <person name="Hsu C.-Y."/>
            <person name="Magbanua Z."/>
            <person name="Pechanova O."/>
            <person name="Grover C."/>
            <person name="Miller E."/>
            <person name="Thrash A."/>
            <person name="Ezzel L."/>
            <person name="Alam S."/>
            <person name="Benzie J."/>
            <person name="Hamilton M."/>
            <person name="Karsi A."/>
            <person name="Lawrence M.L."/>
            <person name="Peterson D.G."/>
        </authorList>
    </citation>
    <scope>NUCLEOTIDE SEQUENCE [LARGE SCALE GENOMIC DNA]</scope>
    <source>
        <strain evidence="7">BAU-BD-2019</strain>
        <tissue evidence="6">Blood</tissue>
    </source>
</reference>
<proteinExistence type="predicted"/>
<feature type="region of interest" description="Disordered" evidence="4">
    <location>
        <begin position="225"/>
        <end position="255"/>
    </location>
</feature>
<evidence type="ECO:0000256" key="3">
    <source>
        <dbReference type="ARBA" id="ARBA00023136"/>
    </source>
</evidence>
<dbReference type="InterPro" id="IPR007110">
    <property type="entry name" value="Ig-like_dom"/>
</dbReference>
<dbReference type="Gene3D" id="2.60.40.10">
    <property type="entry name" value="Immunoglobulins"/>
    <property type="match status" value="2"/>
</dbReference>
<dbReference type="PANTHER" id="PTHR11860">
    <property type="entry name" value="POLYMERIC-IMMUNOGLOBULIN RECEPTOR"/>
    <property type="match status" value="1"/>
</dbReference>
<keyword evidence="2" id="KW-0812">Transmembrane</keyword>
<dbReference type="SMART" id="SM00409">
    <property type="entry name" value="IG"/>
    <property type="match status" value="2"/>
</dbReference>
<dbReference type="InterPro" id="IPR036179">
    <property type="entry name" value="Ig-like_dom_sf"/>
</dbReference>
<protein>
    <submittedName>
        <fullName evidence="6">CMRF35-like molecule 5</fullName>
    </submittedName>
</protein>
<keyword evidence="7" id="KW-1185">Reference proteome</keyword>
<evidence type="ECO:0000256" key="4">
    <source>
        <dbReference type="SAM" id="MobiDB-lite"/>
    </source>
</evidence>
<feature type="domain" description="Ig-like" evidence="5">
    <location>
        <begin position="104"/>
        <end position="223"/>
    </location>
</feature>
<accession>A0ABQ8LG09</accession>
<evidence type="ECO:0000256" key="2">
    <source>
        <dbReference type="ARBA" id="ARBA00022692"/>
    </source>
</evidence>
<dbReference type="InterPro" id="IPR013783">
    <property type="entry name" value="Ig-like_fold"/>
</dbReference>
<dbReference type="InterPro" id="IPR003599">
    <property type="entry name" value="Ig_sub"/>
</dbReference>
<dbReference type="Pfam" id="PF07686">
    <property type="entry name" value="V-set"/>
    <property type="match status" value="1"/>
</dbReference>
<gene>
    <name evidence="6" type="ORF">H4Q32_020588</name>
</gene>
<comment type="subcellular location">
    <subcellularLocation>
        <location evidence="1">Membrane</location>
    </subcellularLocation>
</comment>
<dbReference type="InterPro" id="IPR013106">
    <property type="entry name" value="Ig_V-set"/>
</dbReference>